<dbReference type="EC" id="3.5.1.4" evidence="3"/>
<evidence type="ECO:0000256" key="2">
    <source>
        <dbReference type="ARBA" id="ARBA00009199"/>
    </source>
</evidence>
<dbReference type="PANTHER" id="PTHR46072">
    <property type="entry name" value="AMIDASE-RELATED-RELATED"/>
    <property type="match status" value="1"/>
</dbReference>
<dbReference type="InterPro" id="IPR020556">
    <property type="entry name" value="Amidase_CS"/>
</dbReference>
<dbReference type="Gene3D" id="3.90.1300.10">
    <property type="entry name" value="Amidase signature (AS) domain"/>
    <property type="match status" value="1"/>
</dbReference>
<evidence type="ECO:0000259" key="6">
    <source>
        <dbReference type="Pfam" id="PF01425"/>
    </source>
</evidence>
<evidence type="ECO:0000313" key="7">
    <source>
        <dbReference type="EMBL" id="KAE9963095.1"/>
    </source>
</evidence>
<dbReference type="GO" id="GO:0004040">
    <property type="term" value="F:amidase activity"/>
    <property type="evidence" value="ECO:0007669"/>
    <property type="project" value="UniProtKB-EC"/>
</dbReference>
<keyword evidence="4" id="KW-0378">Hydrolase</keyword>
<feature type="domain" description="Amidase" evidence="6">
    <location>
        <begin position="57"/>
        <end position="527"/>
    </location>
</feature>
<reference evidence="7 8" key="1">
    <citation type="submission" date="2019-11" db="EMBL/GenBank/DDBJ databases">
        <title>Venturia inaequalis Genome Resource.</title>
        <authorList>
            <person name="Lichtner F.J."/>
        </authorList>
    </citation>
    <scope>NUCLEOTIDE SEQUENCE [LARGE SCALE GENOMIC DNA]</scope>
    <source>
        <strain evidence="7">Bline_iso_100314</strain>
    </source>
</reference>
<proteinExistence type="inferred from homology"/>
<feature type="active site" description="Charge relay system" evidence="5">
    <location>
        <position position="112"/>
    </location>
</feature>
<comment type="catalytic activity">
    <reaction evidence="1">
        <text>a monocarboxylic acid amide + H2O = a monocarboxylate + NH4(+)</text>
        <dbReference type="Rhea" id="RHEA:12020"/>
        <dbReference type="ChEBI" id="CHEBI:15377"/>
        <dbReference type="ChEBI" id="CHEBI:28938"/>
        <dbReference type="ChEBI" id="CHEBI:35757"/>
        <dbReference type="ChEBI" id="CHEBI:83628"/>
        <dbReference type="EC" id="3.5.1.4"/>
    </reaction>
</comment>
<evidence type="ECO:0000256" key="4">
    <source>
        <dbReference type="ARBA" id="ARBA00022801"/>
    </source>
</evidence>
<name>A0A8H3U4I2_VENIN</name>
<dbReference type="PIRSF" id="PIRSF001221">
    <property type="entry name" value="Amidase_fungi"/>
    <property type="match status" value="1"/>
</dbReference>
<evidence type="ECO:0000313" key="8">
    <source>
        <dbReference type="Proteomes" id="UP000433883"/>
    </source>
</evidence>
<dbReference type="Proteomes" id="UP000433883">
    <property type="component" value="Unassembled WGS sequence"/>
</dbReference>
<dbReference type="InterPro" id="IPR023631">
    <property type="entry name" value="Amidase_dom"/>
</dbReference>
<protein>
    <recommendedName>
        <fullName evidence="3">amidase</fullName>
        <ecNumber evidence="3">3.5.1.4</ecNumber>
    </recommendedName>
</protein>
<dbReference type="InterPro" id="IPR036928">
    <property type="entry name" value="AS_sf"/>
</dbReference>
<evidence type="ECO:0000256" key="5">
    <source>
        <dbReference type="PIRSR" id="PIRSR001221-1"/>
    </source>
</evidence>
<comment type="similarity">
    <text evidence="2">Belongs to the amidase family.</text>
</comment>
<feature type="active site" description="Acyl-ester intermediate" evidence="5">
    <location>
        <position position="227"/>
    </location>
</feature>
<evidence type="ECO:0000256" key="1">
    <source>
        <dbReference type="ARBA" id="ARBA00001311"/>
    </source>
</evidence>
<dbReference type="AlphaFoldDB" id="A0A8H3U4I2"/>
<sequence>MAARWEDIVKTKREARTKSLAPYLAETLDVHDSITSIDDVDELVKGISTGRWTAQHVISAYIKRATEAHQQTNCLTEIFFDQALERAARLDEYHLKHGKLMGPLHGVPITLKDQFDVEGYDSTIGYVSRALRPAKEDAALVRILNDLGAVIIAKTNLPQSIMVMSPLQVIYTSYSHVQWCETENPIWGLTVNPLNKDFTPGGSSGGEGALLALQGSIIGYGTDLGGSVRIPSHINGLYGLKPTASRLPYHGLAVSTDGQAHVPSSVGPMARNLSTLITVMKHTIRSKPWILDPNVAPIEWQDKAFEDIQSRPLTIGILVDDGVVKIHPPIERALRDLEAKLKTAGHEIVPWSSSGHKECIEIMDLFYSADGGEDIRTEVTAGGEPFIPHVETLINRGTAISVYDYWQLNKRKVAAQQSYNKKWNATTGASGRAVDVVLMPTMPHVAVPHRSCRWVGYTKIWNVLDYTALSFPAGKVDGRIDLKPRGSYEPRNEMDAWNWSLYDPETMHGHPIGLQIAGRRFEEEKVLGAALVIEKLLKS</sequence>
<dbReference type="PANTHER" id="PTHR46072:SF2">
    <property type="entry name" value="AMIDASE (EUROFUNG)"/>
    <property type="match status" value="1"/>
</dbReference>
<dbReference type="EMBL" id="WNWQ01000903">
    <property type="protein sequence ID" value="KAE9963095.1"/>
    <property type="molecule type" value="Genomic_DNA"/>
</dbReference>
<evidence type="ECO:0000256" key="3">
    <source>
        <dbReference type="ARBA" id="ARBA00012922"/>
    </source>
</evidence>
<feature type="active site" description="Charge relay system" evidence="5">
    <location>
        <position position="203"/>
    </location>
</feature>
<gene>
    <name evidence="7" type="ORF">BLS_009697</name>
</gene>
<comment type="caution">
    <text evidence="7">The sequence shown here is derived from an EMBL/GenBank/DDBJ whole genome shotgun (WGS) entry which is preliminary data.</text>
</comment>
<dbReference type="SUPFAM" id="SSF75304">
    <property type="entry name" value="Amidase signature (AS) enzymes"/>
    <property type="match status" value="1"/>
</dbReference>
<organism evidence="7 8">
    <name type="scientific">Venturia inaequalis</name>
    <name type="common">Apple scab fungus</name>
    <dbReference type="NCBI Taxonomy" id="5025"/>
    <lineage>
        <taxon>Eukaryota</taxon>
        <taxon>Fungi</taxon>
        <taxon>Dikarya</taxon>
        <taxon>Ascomycota</taxon>
        <taxon>Pezizomycotina</taxon>
        <taxon>Dothideomycetes</taxon>
        <taxon>Pleosporomycetidae</taxon>
        <taxon>Venturiales</taxon>
        <taxon>Venturiaceae</taxon>
        <taxon>Venturia</taxon>
    </lineage>
</organism>
<accession>A0A8H3U4I2</accession>
<dbReference type="Pfam" id="PF01425">
    <property type="entry name" value="Amidase"/>
    <property type="match status" value="1"/>
</dbReference>
<dbReference type="PROSITE" id="PS00571">
    <property type="entry name" value="AMIDASES"/>
    <property type="match status" value="1"/>
</dbReference>